<feature type="compositionally biased region" description="Basic and acidic residues" evidence="1">
    <location>
        <begin position="106"/>
        <end position="117"/>
    </location>
</feature>
<dbReference type="EMBL" id="JALJOQ010000004">
    <property type="protein sequence ID" value="KAK9813529.1"/>
    <property type="molecule type" value="Genomic_DNA"/>
</dbReference>
<dbReference type="AlphaFoldDB" id="A0AAW1PZF9"/>
<dbReference type="Proteomes" id="UP001465755">
    <property type="component" value="Unassembled WGS sequence"/>
</dbReference>
<accession>A0AAW1PZF9</accession>
<gene>
    <name evidence="2" type="ORF">WJX73_005116</name>
</gene>
<name>A0AAW1PZF9_9CHLO</name>
<comment type="caution">
    <text evidence="2">The sequence shown here is derived from an EMBL/GenBank/DDBJ whole genome shotgun (WGS) entry which is preliminary data.</text>
</comment>
<keyword evidence="3" id="KW-1185">Reference proteome</keyword>
<reference evidence="2 3" key="1">
    <citation type="journal article" date="2024" name="Nat. Commun.">
        <title>Phylogenomics reveals the evolutionary origins of lichenization in chlorophyte algae.</title>
        <authorList>
            <person name="Puginier C."/>
            <person name="Libourel C."/>
            <person name="Otte J."/>
            <person name="Skaloud P."/>
            <person name="Haon M."/>
            <person name="Grisel S."/>
            <person name="Petersen M."/>
            <person name="Berrin J.G."/>
            <person name="Delaux P.M."/>
            <person name="Dal Grande F."/>
            <person name="Keller J."/>
        </authorList>
    </citation>
    <scope>NUCLEOTIDE SEQUENCE [LARGE SCALE GENOMIC DNA]</scope>
    <source>
        <strain evidence="2 3">SAG 2036</strain>
    </source>
</reference>
<evidence type="ECO:0000313" key="3">
    <source>
        <dbReference type="Proteomes" id="UP001465755"/>
    </source>
</evidence>
<feature type="region of interest" description="Disordered" evidence="1">
    <location>
        <begin position="96"/>
        <end position="135"/>
    </location>
</feature>
<protein>
    <submittedName>
        <fullName evidence="2">Uncharacterized protein</fullName>
    </submittedName>
</protein>
<organism evidence="2 3">
    <name type="scientific">Symbiochloris irregularis</name>
    <dbReference type="NCBI Taxonomy" id="706552"/>
    <lineage>
        <taxon>Eukaryota</taxon>
        <taxon>Viridiplantae</taxon>
        <taxon>Chlorophyta</taxon>
        <taxon>core chlorophytes</taxon>
        <taxon>Trebouxiophyceae</taxon>
        <taxon>Trebouxiales</taxon>
        <taxon>Trebouxiaceae</taxon>
        <taxon>Symbiochloris</taxon>
    </lineage>
</organism>
<evidence type="ECO:0000313" key="2">
    <source>
        <dbReference type="EMBL" id="KAK9813529.1"/>
    </source>
</evidence>
<sequence>MARTSLSQYLKDGYKKTKKGISAGSKVLLGKKKSTAPSPPASNSAPSTCVSTSPEPAKPAGRSFLGMNGSCFGNSMPDKEMVRKEVCDFPGTFSTKRTSCSGNEEEACKGTHSDKAHTGNTDYTSSSSSGKSREQEILDADPFLRQLSTYLRDTMMGTLTHADDMRQLNALIVAASTKSEVKTLIALGEAKKTAMLEKEKTAMFEKARKAKACAPTRPQTIKAIKKTQMPAKAF</sequence>
<proteinExistence type="predicted"/>
<evidence type="ECO:0000256" key="1">
    <source>
        <dbReference type="SAM" id="MobiDB-lite"/>
    </source>
</evidence>
<feature type="region of interest" description="Disordered" evidence="1">
    <location>
        <begin position="21"/>
        <end position="61"/>
    </location>
</feature>